<keyword evidence="9" id="KW-1185">Reference proteome</keyword>
<evidence type="ECO:0000259" key="7">
    <source>
        <dbReference type="Pfam" id="PF02687"/>
    </source>
</evidence>
<evidence type="ECO:0000256" key="6">
    <source>
        <dbReference type="SAM" id="Phobius"/>
    </source>
</evidence>
<feature type="transmembrane region" description="Helical" evidence="6">
    <location>
        <begin position="793"/>
        <end position="814"/>
    </location>
</feature>
<dbReference type="RefSeq" id="WP_192030336.1">
    <property type="nucleotide sequence ID" value="NZ_JACYTR010000035.1"/>
</dbReference>
<feature type="domain" description="ABC3 transporter permease C-terminal" evidence="7">
    <location>
        <begin position="711"/>
        <end position="823"/>
    </location>
</feature>
<keyword evidence="3 6" id="KW-0812">Transmembrane</keyword>
<dbReference type="InterPro" id="IPR003838">
    <property type="entry name" value="ABC3_permease_C"/>
</dbReference>
<feature type="transmembrane region" description="Helical" evidence="6">
    <location>
        <begin position="464"/>
        <end position="486"/>
    </location>
</feature>
<feature type="transmembrane region" description="Helical" evidence="6">
    <location>
        <begin position="706"/>
        <end position="726"/>
    </location>
</feature>
<proteinExistence type="predicted"/>
<dbReference type="InterPro" id="IPR038766">
    <property type="entry name" value="Membrane_comp_ABC_pdt"/>
</dbReference>
<dbReference type="PANTHER" id="PTHR30287">
    <property type="entry name" value="MEMBRANE COMPONENT OF PREDICTED ABC SUPERFAMILY METABOLITE UPTAKE TRANSPORTER"/>
    <property type="match status" value="1"/>
</dbReference>
<feature type="domain" description="ABC3 transporter permease C-terminal" evidence="7">
    <location>
        <begin position="259"/>
        <end position="371"/>
    </location>
</feature>
<dbReference type="PANTHER" id="PTHR30287:SF1">
    <property type="entry name" value="INNER MEMBRANE PROTEIN"/>
    <property type="match status" value="1"/>
</dbReference>
<feature type="transmembrane region" description="Helical" evidence="6">
    <location>
        <begin position="390"/>
        <end position="410"/>
    </location>
</feature>
<evidence type="ECO:0000256" key="3">
    <source>
        <dbReference type="ARBA" id="ARBA00022692"/>
    </source>
</evidence>
<dbReference type="Proteomes" id="UP000613768">
    <property type="component" value="Unassembled WGS sequence"/>
</dbReference>
<comment type="subcellular location">
    <subcellularLocation>
        <location evidence="1">Cell membrane</location>
        <topology evidence="1">Multi-pass membrane protein</topology>
    </subcellularLocation>
</comment>
<dbReference type="AlphaFoldDB" id="A0AAW3ZPQ8"/>
<keyword evidence="4 6" id="KW-1133">Transmembrane helix</keyword>
<organism evidence="8 9">
    <name type="scientific">Pseudomarimonas arenosa</name>
    <dbReference type="NCBI Taxonomy" id="2774145"/>
    <lineage>
        <taxon>Bacteria</taxon>
        <taxon>Pseudomonadati</taxon>
        <taxon>Pseudomonadota</taxon>
        <taxon>Gammaproteobacteria</taxon>
        <taxon>Lysobacterales</taxon>
        <taxon>Lysobacteraceae</taxon>
        <taxon>Pseudomarimonas</taxon>
    </lineage>
</organism>
<evidence type="ECO:0000313" key="8">
    <source>
        <dbReference type="EMBL" id="MBD8526915.1"/>
    </source>
</evidence>
<keyword evidence="2" id="KW-1003">Cell membrane</keyword>
<evidence type="ECO:0000256" key="4">
    <source>
        <dbReference type="ARBA" id="ARBA00022989"/>
    </source>
</evidence>
<feature type="transmembrane region" description="Helical" evidence="6">
    <location>
        <begin position="758"/>
        <end position="781"/>
    </location>
</feature>
<gene>
    <name evidence="8" type="ORF">IFO71_14335</name>
</gene>
<feature type="transmembrane region" description="Helical" evidence="6">
    <location>
        <begin position="349"/>
        <end position="369"/>
    </location>
</feature>
<feature type="transmembrane region" description="Helical" evidence="6">
    <location>
        <begin position="20"/>
        <end position="40"/>
    </location>
</feature>
<evidence type="ECO:0000256" key="5">
    <source>
        <dbReference type="ARBA" id="ARBA00023136"/>
    </source>
</evidence>
<evidence type="ECO:0000256" key="2">
    <source>
        <dbReference type="ARBA" id="ARBA00022475"/>
    </source>
</evidence>
<keyword evidence="5 6" id="KW-0472">Membrane</keyword>
<feature type="transmembrane region" description="Helical" evidence="6">
    <location>
        <begin position="255"/>
        <end position="274"/>
    </location>
</feature>
<feature type="transmembrane region" description="Helical" evidence="6">
    <location>
        <begin position="416"/>
        <end position="444"/>
    </location>
</feature>
<dbReference type="EMBL" id="JACYTR010000035">
    <property type="protein sequence ID" value="MBD8526915.1"/>
    <property type="molecule type" value="Genomic_DNA"/>
</dbReference>
<protein>
    <submittedName>
        <fullName evidence="8">FtsX-like permease family protein</fullName>
    </submittedName>
</protein>
<evidence type="ECO:0000313" key="9">
    <source>
        <dbReference type="Proteomes" id="UP000613768"/>
    </source>
</evidence>
<evidence type="ECO:0000256" key="1">
    <source>
        <dbReference type="ARBA" id="ARBA00004651"/>
    </source>
</evidence>
<dbReference type="Pfam" id="PF02687">
    <property type="entry name" value="FtsX"/>
    <property type="match status" value="2"/>
</dbReference>
<comment type="caution">
    <text evidence="8">The sequence shown here is derived from an EMBL/GenBank/DDBJ whole genome shotgun (WGS) entry which is preliminary data.</text>
</comment>
<dbReference type="GO" id="GO:0005886">
    <property type="term" value="C:plasma membrane"/>
    <property type="evidence" value="ECO:0007669"/>
    <property type="project" value="UniProtKB-SubCell"/>
</dbReference>
<name>A0AAW3ZPQ8_9GAMM</name>
<feature type="transmembrane region" description="Helical" evidence="6">
    <location>
        <begin position="307"/>
        <end position="329"/>
    </location>
</feature>
<accession>A0AAW3ZPQ8</accession>
<sequence>MTALRIAWRLLRRDLRSGEVRVLLFALVLAVTAISSVGFLTDRAGRALELQANALLGGDALIRADQPIADGPRALAAELGLRSSETRSFPSMLRVGSTLRLSDLKAMSAEHPLRGSYRLINLEGQEVIETRPPPAGEIWLSRNGADRLAAKLGDPVVVGARTLRLTGFVIDEPDSALDYFNFAPRAFFALEELPATELELPGSRITYRFAVAGAPGAVETWVAAQKDSLGRGQRLETAADARPEIRSALNRADRFLGLAAMIAVILAGVAVAMASRRHVQHHLDGCAVMRCMGASQRTLLSIHVGELVWLGLLGSALGLALAWLLQYSVGSMLEQVMGLPIPGAGWRPAVHGVAVAGLVLMSFALPPLISLSRVPSMRVLRRDMPAGSPSAWATLGLGVSGLIAMLWWQAADLTLAAVVLGGVAGTLLVLAGLGALLVLGLRGLRSRARGVWRFGLASLGRRSAGSIVQISALGLGLMAILLLTLVRTDLIARWQQAIPAHAPNRFLVNVQPDQLEAVRQRLRQAGVEQPALYPMVRGRLVSVNAQAVSADDYAEEGRRARRLAEREFNLSTMAELRSDNEVVEGQYWTAANQERAQLSVEQGLATTLGWKLGDRIGFDLAGSRVEGEITSLRKVDWESFQPNFFVLMSPGMLEGYPTSHISALRVPDQGKAVLNAMLTEMPNISMVDIDAILQQVQRTADQVATAVEYVFAFTLIAGLLVLFAAISASQDERLLEGGVMRAFGASRRQVRAAQLTEFALIGGLSGSIGAIAANVISGLVSSQVFDLPWQFNASVASAGMVAGTLLVMTAGLWATRRILASSPATTLRALQS</sequence>
<reference evidence="8 9" key="1">
    <citation type="submission" date="2020-09" db="EMBL/GenBank/DDBJ databases">
        <title>Pseudoxanthomonas sp. CAU 1598 isolated from sand of Yaerae Beach.</title>
        <authorList>
            <person name="Kim W."/>
        </authorList>
    </citation>
    <scope>NUCLEOTIDE SEQUENCE [LARGE SCALE GENOMIC DNA]</scope>
    <source>
        <strain evidence="8 9">CAU 1598</strain>
    </source>
</reference>